<feature type="signal peptide" evidence="1">
    <location>
        <begin position="1"/>
        <end position="23"/>
    </location>
</feature>
<keyword evidence="1" id="KW-0732">Signal</keyword>
<dbReference type="InterPro" id="IPR025388">
    <property type="entry name" value="Alginate_export_dom"/>
</dbReference>
<reference evidence="3 4" key="1">
    <citation type="submission" date="2019-07" db="EMBL/GenBank/DDBJ databases">
        <title>Ln-dependent methylotrophs.</title>
        <authorList>
            <person name="Tani A."/>
        </authorList>
    </citation>
    <scope>NUCLEOTIDE SEQUENCE [LARGE SCALE GENOMIC DNA]</scope>
    <source>
        <strain evidence="3 4">SM89A</strain>
    </source>
</reference>
<feature type="domain" description="Alginate export" evidence="2">
    <location>
        <begin position="74"/>
        <end position="463"/>
    </location>
</feature>
<dbReference type="AlphaFoldDB" id="A0A549T8T2"/>
<name>A0A549T8T2_METSR</name>
<dbReference type="Proteomes" id="UP000316781">
    <property type="component" value="Unassembled WGS sequence"/>
</dbReference>
<dbReference type="EMBL" id="VJMF01000003">
    <property type="protein sequence ID" value="TRL38278.1"/>
    <property type="molecule type" value="Genomic_DNA"/>
</dbReference>
<evidence type="ECO:0000256" key="1">
    <source>
        <dbReference type="SAM" id="SignalP"/>
    </source>
</evidence>
<sequence length="469" mass="52293">MSWRGGGNALALIVIVSACGAHADEAASVAPSRPRLMSNRWQENWSALVDPGLRTEPGDELKFILLSPSDPNFYLSFGATLRERFELANAPSFGVGKTNRNDSYLLQRIQLHADLHLNEDWRIFAQIEDARAFDKKNLGKADQNPPDLRLAFLEYGHAFPDGALKARIGRQEFAFDLQRFVSNRDGPNVRQAFDAAWLDFEVEPWRVLGFVSRPVQYYREQAFDDRSTRDVQFHTLRLERHVFGQNELSAYYSFYGNRNASYLDASGSERRHIFDIRFAGEKDGFDWDVEGMAQSGSVGAKSIRAWAVGARAGYRFSMLPLRPRIGIQADAASGDRRRGDGRIETFDPLFPNGYYFTLAGFTGYANLIHLKPSLTLAASDKVTVLAGVGLQWRETTADAIYVFPNIAVAGTAGSPGRWTGAYEQLRVDWAVTANLSAALECVHFAAGDTIRRAGGHDGNYLGAEVKFLW</sequence>
<evidence type="ECO:0000259" key="2">
    <source>
        <dbReference type="Pfam" id="PF13372"/>
    </source>
</evidence>
<proteinExistence type="predicted"/>
<feature type="chain" id="PRO_5021886797" evidence="1">
    <location>
        <begin position="24"/>
        <end position="469"/>
    </location>
</feature>
<accession>A0A549T8T2</accession>
<organism evidence="3 4">
    <name type="scientific">Methylosinus sporium</name>
    <dbReference type="NCBI Taxonomy" id="428"/>
    <lineage>
        <taxon>Bacteria</taxon>
        <taxon>Pseudomonadati</taxon>
        <taxon>Pseudomonadota</taxon>
        <taxon>Alphaproteobacteria</taxon>
        <taxon>Hyphomicrobiales</taxon>
        <taxon>Methylocystaceae</taxon>
        <taxon>Methylosinus</taxon>
    </lineage>
</organism>
<dbReference type="Gene3D" id="2.40.160.100">
    <property type="match status" value="1"/>
</dbReference>
<gene>
    <name evidence="3" type="ORF">FM996_00735</name>
</gene>
<protein>
    <submittedName>
        <fullName evidence="3">Alginate export family protein</fullName>
    </submittedName>
</protein>
<evidence type="ECO:0000313" key="4">
    <source>
        <dbReference type="Proteomes" id="UP000316781"/>
    </source>
</evidence>
<dbReference type="InterPro" id="IPR053728">
    <property type="entry name" value="Alginate_Permeability_Chnl"/>
</dbReference>
<evidence type="ECO:0000313" key="3">
    <source>
        <dbReference type="EMBL" id="TRL38278.1"/>
    </source>
</evidence>
<comment type="caution">
    <text evidence="3">The sequence shown here is derived from an EMBL/GenBank/DDBJ whole genome shotgun (WGS) entry which is preliminary data.</text>
</comment>
<dbReference type="PROSITE" id="PS51257">
    <property type="entry name" value="PROKAR_LIPOPROTEIN"/>
    <property type="match status" value="1"/>
</dbReference>
<dbReference type="Pfam" id="PF13372">
    <property type="entry name" value="Alginate_exp"/>
    <property type="match status" value="1"/>
</dbReference>